<proteinExistence type="predicted"/>
<dbReference type="AlphaFoldDB" id="A0A8H3LQA7"/>
<evidence type="ECO:0000313" key="3">
    <source>
        <dbReference type="Proteomes" id="UP000615446"/>
    </source>
</evidence>
<dbReference type="Proteomes" id="UP000615446">
    <property type="component" value="Unassembled WGS sequence"/>
</dbReference>
<reference evidence="2" key="1">
    <citation type="submission" date="2019-10" db="EMBL/GenBank/DDBJ databases">
        <title>Conservation and host-specific expression of non-tandemly repeated heterogenous ribosome RNA gene in arbuscular mycorrhizal fungi.</title>
        <authorList>
            <person name="Maeda T."/>
            <person name="Kobayashi Y."/>
            <person name="Nakagawa T."/>
            <person name="Ezawa T."/>
            <person name="Yamaguchi K."/>
            <person name="Bino T."/>
            <person name="Nishimoto Y."/>
            <person name="Shigenobu S."/>
            <person name="Kawaguchi M."/>
        </authorList>
    </citation>
    <scope>NUCLEOTIDE SEQUENCE</scope>
    <source>
        <strain evidence="2">HR1</strain>
    </source>
</reference>
<protein>
    <recommendedName>
        <fullName evidence="4">BAH domain-containing protein</fullName>
    </recommendedName>
</protein>
<evidence type="ECO:0000313" key="2">
    <source>
        <dbReference type="EMBL" id="GES90551.1"/>
    </source>
</evidence>
<dbReference type="OrthoDB" id="2351533at2759"/>
<evidence type="ECO:0000256" key="1">
    <source>
        <dbReference type="SAM" id="MobiDB-lite"/>
    </source>
</evidence>
<accession>A0A8H3LQA7</accession>
<feature type="compositionally biased region" description="Acidic residues" evidence="1">
    <location>
        <begin position="35"/>
        <end position="90"/>
    </location>
</feature>
<name>A0A8H3LQA7_9GLOM</name>
<gene>
    <name evidence="2" type="ORF">RCL2_001739100</name>
</gene>
<feature type="compositionally biased region" description="Basic and acidic residues" evidence="1">
    <location>
        <begin position="24"/>
        <end position="34"/>
    </location>
</feature>
<sequence length="991" mass="115867">MLSEDIDMEDINRNDNKSIYFQHYDNDIDLRDNVIDESSDEDGDDDDEEKDYNEEEDYFNEEGEEEEGHNDDDEEESHNDHNDEEEEEGNNNENNDIHQIIEALDKDEIPFCDGEFSPYFNDYTTTALFCWLQKHNISTKAYEDLANIIHNPQFELTHVVKNIRRFQSWRKHLPLLPIITKSIKISSKKTPATSRGSKLSYQLSISEIIWRVLNNPMLMRHMYFGLGIDSETKSEFWHGTLWGESSLFGQNEIIISEVIYRSGDFVYYNDNNGHRRLGRLRAILKNDNEDYQLRIQKILNYDNLFGNLKGLSRQRHSLVEEVWLVDEPFPIIMTSQILEKATILITFQHQNIPKDSLHITEVIYKCNDRWHIRDVKLLYQHPSDYISIRDPPSSMPVYKLFLDLYYDDFGTFRNVYHSLGGVYVQFGNMPTHQRKLIKNHFVLGFVLFGRNFDEFILPFVSEMKELEKSKIMTVQGQNAWVIAGLGVVTADLPQGNDLAGVLRHNANKGCRTCTIKKELWSSYNQDTVTTLRYHHITNEEILEISQEPVTSRRDQLCTKYGLRQLPSILDKLKRERHLQAPQDIYHATAGKIGRLLKLTCELFSREGEDDFIKIWKNFEIPKKWGNLPNPISYHNSFMMSDLLRLAMIMPFLLNRFLKESSLKHNEAVAIQQRIDALRINLVPKSIISCWVYVAKTIKTIFNKEFTSDSYKELQQYLEEEFSILPKVFANFVNLPNIHVNMHLLMHAKTFGTLTNTQVGIKEMVHRIFKGMVPKMNCKNIDLDLLKCYNTIFAIQHLVDGGIDPRFNRPCTGFTNLGQLFLNWYVTEDKYSIEEQAQNDDAEDMKFEAALINSSTSWYKLASYTIEEKNSVLSKIHLHLGDFVTIYEEDHEESYAIIKGIFRHKGNNDKYYAFIIVDWFEDTGIEHSLLKCPLYRLQATGNKWRRIFPITVIDNVQKVHFIHNCNSGGCQGSDHDTTNRIWIKNSFYFTAI</sequence>
<evidence type="ECO:0008006" key="4">
    <source>
        <dbReference type="Google" id="ProtNLM"/>
    </source>
</evidence>
<comment type="caution">
    <text evidence="2">The sequence shown here is derived from an EMBL/GenBank/DDBJ whole genome shotgun (WGS) entry which is preliminary data.</text>
</comment>
<feature type="region of interest" description="Disordered" evidence="1">
    <location>
        <begin position="24"/>
        <end position="95"/>
    </location>
</feature>
<organism evidence="2 3">
    <name type="scientific">Rhizophagus clarus</name>
    <dbReference type="NCBI Taxonomy" id="94130"/>
    <lineage>
        <taxon>Eukaryota</taxon>
        <taxon>Fungi</taxon>
        <taxon>Fungi incertae sedis</taxon>
        <taxon>Mucoromycota</taxon>
        <taxon>Glomeromycotina</taxon>
        <taxon>Glomeromycetes</taxon>
        <taxon>Glomerales</taxon>
        <taxon>Glomeraceae</taxon>
        <taxon>Rhizophagus</taxon>
    </lineage>
</organism>
<dbReference type="EMBL" id="BLAL01000194">
    <property type="protein sequence ID" value="GES90551.1"/>
    <property type="molecule type" value="Genomic_DNA"/>
</dbReference>